<dbReference type="Gene3D" id="1.10.1060.10">
    <property type="entry name" value="Alpha-helical ferredoxin"/>
    <property type="match status" value="1"/>
</dbReference>
<dbReference type="InterPro" id="IPR051460">
    <property type="entry name" value="HdrC_iron-sulfur_subunit"/>
</dbReference>
<dbReference type="Proteomes" id="UP000706172">
    <property type="component" value="Unassembled WGS sequence"/>
</dbReference>
<keyword evidence="4" id="KW-0408">Iron</keyword>
<name>A0A931CSP0_9BACT</name>
<dbReference type="GO" id="GO:0005886">
    <property type="term" value="C:plasma membrane"/>
    <property type="evidence" value="ECO:0007669"/>
    <property type="project" value="TreeGrafter"/>
</dbReference>
<dbReference type="InterPro" id="IPR009051">
    <property type="entry name" value="Helical_ferredxn"/>
</dbReference>
<evidence type="ECO:0000256" key="2">
    <source>
        <dbReference type="ARBA" id="ARBA00022723"/>
    </source>
</evidence>
<evidence type="ECO:0000256" key="4">
    <source>
        <dbReference type="ARBA" id="ARBA00023004"/>
    </source>
</evidence>
<dbReference type="GO" id="GO:0016491">
    <property type="term" value="F:oxidoreductase activity"/>
    <property type="evidence" value="ECO:0007669"/>
    <property type="project" value="UniProtKB-KW"/>
</dbReference>
<comment type="caution">
    <text evidence="7">The sequence shown here is derived from an EMBL/GenBank/DDBJ whole genome shotgun (WGS) entry which is preliminary data.</text>
</comment>
<dbReference type="PANTHER" id="PTHR43255:SF1">
    <property type="entry name" value="IRON-SULFUR-BINDING OXIDOREDUCTASE FADF-RELATED"/>
    <property type="match status" value="1"/>
</dbReference>
<dbReference type="EMBL" id="JACCQK010000007">
    <property type="protein sequence ID" value="MBG0778340.1"/>
    <property type="molecule type" value="Genomic_DNA"/>
</dbReference>
<dbReference type="GO" id="GO:0051539">
    <property type="term" value="F:4 iron, 4 sulfur cluster binding"/>
    <property type="evidence" value="ECO:0007669"/>
    <property type="project" value="UniProtKB-KW"/>
</dbReference>
<dbReference type="PROSITE" id="PS51379">
    <property type="entry name" value="4FE4S_FER_2"/>
    <property type="match status" value="1"/>
</dbReference>
<dbReference type="InterPro" id="IPR017896">
    <property type="entry name" value="4Fe4S_Fe-S-bd"/>
</dbReference>
<evidence type="ECO:0000256" key="1">
    <source>
        <dbReference type="ARBA" id="ARBA00022485"/>
    </source>
</evidence>
<gene>
    <name evidence="7" type="ORF">H0S81_00185</name>
</gene>
<dbReference type="SUPFAM" id="SSF46548">
    <property type="entry name" value="alpha-helical ferredoxin"/>
    <property type="match status" value="1"/>
</dbReference>
<dbReference type="PROSITE" id="PS00198">
    <property type="entry name" value="4FE4S_FER_1"/>
    <property type="match status" value="2"/>
</dbReference>
<keyword evidence="3" id="KW-0560">Oxidoreductase</keyword>
<evidence type="ECO:0000256" key="5">
    <source>
        <dbReference type="ARBA" id="ARBA00023014"/>
    </source>
</evidence>
<evidence type="ECO:0000313" key="7">
    <source>
        <dbReference type="EMBL" id="MBG0778340.1"/>
    </source>
</evidence>
<dbReference type="GO" id="GO:0046872">
    <property type="term" value="F:metal ion binding"/>
    <property type="evidence" value="ECO:0007669"/>
    <property type="project" value="UniProtKB-KW"/>
</dbReference>
<evidence type="ECO:0000259" key="6">
    <source>
        <dbReference type="PROSITE" id="PS51379"/>
    </source>
</evidence>
<dbReference type="AlphaFoldDB" id="A0A931CSP0"/>
<evidence type="ECO:0000313" key="8">
    <source>
        <dbReference type="Proteomes" id="UP000706172"/>
    </source>
</evidence>
<protein>
    <submittedName>
        <fullName evidence="7">4Fe-4S dicluster domain-containing protein</fullName>
    </submittedName>
</protein>
<accession>A0A931CSP0</accession>
<proteinExistence type="predicted"/>
<keyword evidence="5" id="KW-0411">Iron-sulfur</keyword>
<organism evidence="7 8">
    <name type="scientific">Desulfotignum balticum</name>
    <dbReference type="NCBI Taxonomy" id="115781"/>
    <lineage>
        <taxon>Bacteria</taxon>
        <taxon>Pseudomonadati</taxon>
        <taxon>Thermodesulfobacteriota</taxon>
        <taxon>Desulfobacteria</taxon>
        <taxon>Desulfobacterales</taxon>
        <taxon>Desulfobacteraceae</taxon>
        <taxon>Desulfotignum</taxon>
    </lineage>
</organism>
<dbReference type="PANTHER" id="PTHR43255">
    <property type="entry name" value="IRON-SULFUR-BINDING OXIDOREDUCTASE FADF-RELATED-RELATED"/>
    <property type="match status" value="1"/>
</dbReference>
<keyword evidence="1" id="KW-0004">4Fe-4S</keyword>
<dbReference type="Pfam" id="PF13534">
    <property type="entry name" value="Fer4_17"/>
    <property type="match status" value="1"/>
</dbReference>
<dbReference type="InterPro" id="IPR017900">
    <property type="entry name" value="4Fe4S_Fe_S_CS"/>
</dbReference>
<keyword evidence="2" id="KW-0479">Metal-binding</keyword>
<feature type="domain" description="4Fe-4S ferredoxin-type" evidence="6">
    <location>
        <begin position="21"/>
        <end position="51"/>
    </location>
</feature>
<evidence type="ECO:0000256" key="3">
    <source>
        <dbReference type="ARBA" id="ARBA00023002"/>
    </source>
</evidence>
<reference evidence="7" key="1">
    <citation type="submission" date="2020-07" db="EMBL/GenBank/DDBJ databases">
        <title>Severe corrosion of carbon steel in oil field produced water can be linked to methanogenic archaea containing a special type of NiFe hydrogenase.</title>
        <authorList>
            <person name="Lahme S."/>
            <person name="Mand J."/>
            <person name="Longwell J."/>
            <person name="Smith R."/>
            <person name="Enning D."/>
        </authorList>
    </citation>
    <scope>NUCLEOTIDE SEQUENCE</scope>
    <source>
        <strain evidence="7">MIC098Bin6</strain>
    </source>
</reference>
<sequence length="189" mass="21893">MHLTDIREKLAARPDLTRHLAQVKEQMATCIQCGTCSSSCPNARFMDMTPRRMWRAVLTDRVDMVFSSQTFMLCASCYVCTLRCPRGLPLTDAMAELKQVAFALDLDRFRRSTRFYRAFMDNIRQYGRVRETEMMARYFLAVKDPRVPMSYTGMGIKLMAKHKLHPHFPTLGPGRLGPLFERATQQQEQ</sequence>